<reference evidence="2" key="2">
    <citation type="submission" date="2022-01" db="EMBL/GenBank/DDBJ databases">
        <authorList>
            <person name="Yamashiro T."/>
            <person name="Shiraishi A."/>
            <person name="Satake H."/>
            <person name="Nakayama K."/>
        </authorList>
    </citation>
    <scope>NUCLEOTIDE SEQUENCE</scope>
</reference>
<sequence length="385" mass="43183">MSHTDFGVNQIRYFYIGFNEIDQRLLEASGGGNLLSKTTREALNIIDNKSKVRYSRNKSDVSRVNPNSMEGSSKTDERIDKLADQISTLVEIVTKKVVTPATVKAVEELCVICGGAHAYYNCTTIDNNQSSVCAATGTYNKIAPPNRASNQMAPPGFAPMQNSQNRLDLFKSGNPTSTNPEIATSFPSLTPFEGGDFIFEEIENCLSNGSISPEINYVDCDPGGDICLIEKLLNDDPFQLPLMDLNQVEVTKAKSSIEESPKLELKYLPSHLEYAYLEGTDKLPIIIAKGLKDDEKEVLLKVLKSDKRAIAWKITDIKGIDPRFCTHKILMEEDYKPAVQSQRWVNPKIHEEIEKVGFEILDFKILEHDCFELENLDYHENCFPD</sequence>
<gene>
    <name evidence="2" type="ORF">Tco_0800107</name>
</gene>
<dbReference type="Proteomes" id="UP001151760">
    <property type="component" value="Unassembled WGS sequence"/>
</dbReference>
<feature type="compositionally biased region" description="Polar residues" evidence="1">
    <location>
        <begin position="62"/>
        <end position="72"/>
    </location>
</feature>
<evidence type="ECO:0000313" key="2">
    <source>
        <dbReference type="EMBL" id="GJS93139.1"/>
    </source>
</evidence>
<proteinExistence type="predicted"/>
<keyword evidence="3" id="KW-1185">Reference proteome</keyword>
<name>A0ABQ4ZS80_9ASTR</name>
<comment type="caution">
    <text evidence="2">The sequence shown here is derived from an EMBL/GenBank/DDBJ whole genome shotgun (WGS) entry which is preliminary data.</text>
</comment>
<feature type="region of interest" description="Disordered" evidence="1">
    <location>
        <begin position="56"/>
        <end position="76"/>
    </location>
</feature>
<dbReference type="EMBL" id="BQNB010011634">
    <property type="protein sequence ID" value="GJS93139.1"/>
    <property type="molecule type" value="Genomic_DNA"/>
</dbReference>
<accession>A0ABQ4ZS80</accession>
<reference evidence="2" key="1">
    <citation type="journal article" date="2022" name="Int. J. Mol. Sci.">
        <title>Draft Genome of Tanacetum Coccineum: Genomic Comparison of Closely Related Tanacetum-Family Plants.</title>
        <authorList>
            <person name="Yamashiro T."/>
            <person name="Shiraishi A."/>
            <person name="Nakayama K."/>
            <person name="Satake H."/>
        </authorList>
    </citation>
    <scope>NUCLEOTIDE SEQUENCE</scope>
</reference>
<evidence type="ECO:0000256" key="1">
    <source>
        <dbReference type="SAM" id="MobiDB-lite"/>
    </source>
</evidence>
<evidence type="ECO:0008006" key="4">
    <source>
        <dbReference type="Google" id="ProtNLM"/>
    </source>
</evidence>
<organism evidence="2 3">
    <name type="scientific">Tanacetum coccineum</name>
    <dbReference type="NCBI Taxonomy" id="301880"/>
    <lineage>
        <taxon>Eukaryota</taxon>
        <taxon>Viridiplantae</taxon>
        <taxon>Streptophyta</taxon>
        <taxon>Embryophyta</taxon>
        <taxon>Tracheophyta</taxon>
        <taxon>Spermatophyta</taxon>
        <taxon>Magnoliopsida</taxon>
        <taxon>eudicotyledons</taxon>
        <taxon>Gunneridae</taxon>
        <taxon>Pentapetalae</taxon>
        <taxon>asterids</taxon>
        <taxon>campanulids</taxon>
        <taxon>Asterales</taxon>
        <taxon>Asteraceae</taxon>
        <taxon>Asteroideae</taxon>
        <taxon>Anthemideae</taxon>
        <taxon>Anthemidinae</taxon>
        <taxon>Tanacetum</taxon>
    </lineage>
</organism>
<evidence type="ECO:0000313" key="3">
    <source>
        <dbReference type="Proteomes" id="UP001151760"/>
    </source>
</evidence>
<protein>
    <recommendedName>
        <fullName evidence="4">Reverse transcriptase domain-containing protein</fullName>
    </recommendedName>
</protein>